<dbReference type="SUPFAM" id="SSF52540">
    <property type="entry name" value="P-loop containing nucleoside triphosphate hydrolases"/>
    <property type="match status" value="1"/>
</dbReference>
<name>A0A1H6MZ30_9GAMM</name>
<evidence type="ECO:0000313" key="3">
    <source>
        <dbReference type="Proteomes" id="UP000198988"/>
    </source>
</evidence>
<dbReference type="InterPro" id="IPR049050">
    <property type="entry name" value="nSTAND3"/>
</dbReference>
<dbReference type="EMBL" id="CDSC02000498">
    <property type="protein sequence ID" value="SEI05113.1"/>
    <property type="molecule type" value="Genomic_DNA"/>
</dbReference>
<proteinExistence type="predicted"/>
<organism evidence="2 3">
    <name type="scientific">Bathymodiolus azoricus thioautotrophic gill symbiont</name>
    <dbReference type="NCBI Taxonomy" id="235205"/>
    <lineage>
        <taxon>Bacteria</taxon>
        <taxon>Pseudomonadati</taxon>
        <taxon>Pseudomonadota</taxon>
        <taxon>Gammaproteobacteria</taxon>
        <taxon>sulfur-oxidizing symbionts</taxon>
    </lineage>
</organism>
<reference evidence="3" key="1">
    <citation type="submission" date="2016-06" db="EMBL/GenBank/DDBJ databases">
        <authorList>
            <person name="Petersen J."/>
            <person name="Sayavedra L."/>
        </authorList>
    </citation>
    <scope>NUCLEOTIDE SEQUENCE [LARGE SCALE GENOMIC DNA]</scope>
    <source>
        <strain evidence="3">BazSymA</strain>
    </source>
</reference>
<dbReference type="Pfam" id="PF20720">
    <property type="entry name" value="nSTAND3"/>
    <property type="match status" value="1"/>
</dbReference>
<sequence length="1261" mass="146870">MSKINQIENALKELDGGAFQKLANSYLLKRGYPQIKPTGSVAGSNKVRKGTPDTLIQTEDGKYIFCEYTTISENKVYSKFYDDLTKCLNENKTGVAISKIKEIVLCCTSDLSIENIDKLSKQCQIEEVNLNLFGLGAISYDLLEKYPSIAKDYLGIEVDTGQIVPLNDFISWHEENKLTTTLETSFHFREEEKSNLLSLINDNSLVIVTGKAGVGKTRIAIECYRQFTKENKKYKAYCIFNRECNLFEDIKSYFSNSGYFLIFVDDANRISGFQYIVQLLQTKRDNQNFKIIVTVRDYALDKIRETCQPIEVSSEINIKPFTNEEIKKLVQEEFEIKNQSYLDRIVSISHGNPRIAVMAAQVAKDSNTFNSIRDVSEIYDKYFSSIKSDLDALKDGTILKVAGIVAFFRSVDITNNNLMSDIGKIFDISAEDFEKASKKLHEMEVLDMFENEVVKISDQVFSTYLFYLVFFKEKLIDFSILIDKDLFPQYKRRLVDAISPILNTFNLNETKQTMKISVDKVWEQIQAKDEGAFLQLIDVFCFLKPTETLIFIQNEIRNYDSQKIPFDDIKFEKNSISSLPKFLSALSQFRHYREDDVNMNISLDLFLQYAKKQPGDTPDILHFLIDRYAFQPESYRDAYHVQHAVVDKILECSSSGGDEYFTRMFIALSGDYLHTHFSSTKSGIGHTDTVSITPFDVVASDELFKLREKILTNLFSLYGNMKYQQYILKLILSYTQSGDKISVGEIIVHDSKQIALFFNDKLDPNNLYHCVIVQQYLRLLKRFNIPVKEELKIRFKSSSYVLYDLLRNKLEKKRLAHGQDQNAYRRYEKKEIAGFMGSYAKENYDEILHELFNILETLEGYSKWQINQGVIAILEELAIRNPSLFCEVIKNYLQQGEYLTINPSIVVSNLISSFGSIASLAILTLSDYPTKNLWLFSYYQHLLKKDIKQKQIDALSKLYQISDYKHFTHEVDYLLRYEAIKKGFVAEIVQIISDRSRITSEFAYAVSLVFCKHTKINKQLPSLFSSRPELLENTYIAVDKVKPQVDYDGVAFSKLLDNNQGFINRYLEDRFSQNKCLNNHDERDYSFIWLRDDYLSVMQRISEVVFKYRQKDRCFVDYYDDDYLVFLKEVANSQTDESILERQDEYFLGEICSEHSKKKYMHLLFSVIVNFESKRKITFYKTFLEKNTQFEDFKDLPFEPMPAYLSGSAVPMLQKKIDFYKKIIPLCNSAELLEHKQYIEQRIRGIRYEIRNEKKRDFTEA</sequence>
<dbReference type="RefSeq" id="WP_090718466.1">
    <property type="nucleotide sequence ID" value="NZ_CDSC02000498.1"/>
</dbReference>
<feature type="domain" description="Novel STAND NTPase 3" evidence="1">
    <location>
        <begin position="196"/>
        <end position="328"/>
    </location>
</feature>
<dbReference type="Gene3D" id="3.40.50.300">
    <property type="entry name" value="P-loop containing nucleotide triphosphate hydrolases"/>
    <property type="match status" value="1"/>
</dbReference>
<dbReference type="OrthoDB" id="9816071at2"/>
<dbReference type="InterPro" id="IPR027417">
    <property type="entry name" value="P-loop_NTPase"/>
</dbReference>
<dbReference type="AlphaFoldDB" id="A0A1H6MZ30"/>
<dbReference type="Proteomes" id="UP000198988">
    <property type="component" value="Unassembled WGS sequence"/>
</dbReference>
<evidence type="ECO:0000259" key="1">
    <source>
        <dbReference type="Pfam" id="PF20720"/>
    </source>
</evidence>
<evidence type="ECO:0000313" key="2">
    <source>
        <dbReference type="EMBL" id="SEI05113.1"/>
    </source>
</evidence>
<protein>
    <submittedName>
        <fullName evidence="2">Glutamate dehydrogenase</fullName>
    </submittedName>
</protein>
<gene>
    <name evidence="2" type="ORF">BAZSYMA_ACONTIG04075_1</name>
</gene>
<accession>A0A1H6MZ30</accession>